<dbReference type="InterPro" id="IPR005481">
    <property type="entry name" value="BC-like_N"/>
</dbReference>
<evidence type="ECO:0008006" key="13">
    <source>
        <dbReference type="Google" id="ProtNLM"/>
    </source>
</evidence>
<organism evidence="11 12">
    <name type="scientific">Cryoendolithus antarcticus</name>
    <dbReference type="NCBI Taxonomy" id="1507870"/>
    <lineage>
        <taxon>Eukaryota</taxon>
        <taxon>Fungi</taxon>
        <taxon>Dikarya</taxon>
        <taxon>Ascomycota</taxon>
        <taxon>Pezizomycotina</taxon>
        <taxon>Dothideomycetes</taxon>
        <taxon>Dothideomycetidae</taxon>
        <taxon>Cladosporiales</taxon>
        <taxon>Cladosporiaceae</taxon>
        <taxon>Cryoendolithus</taxon>
    </lineage>
</organism>
<keyword evidence="12" id="KW-1185">Reference proteome</keyword>
<protein>
    <recommendedName>
        <fullName evidence="13">Pyruvate carboxylase</fullName>
    </recommendedName>
</protein>
<comment type="caution">
    <text evidence="11">The sequence shown here is derived from an EMBL/GenBank/DDBJ whole genome shotgun (WGS) entry which is preliminary data.</text>
</comment>
<evidence type="ECO:0000256" key="6">
    <source>
        <dbReference type="PROSITE-ProRule" id="PRU00409"/>
    </source>
</evidence>
<keyword evidence="4 6" id="KW-0067">ATP-binding</keyword>
<evidence type="ECO:0000256" key="1">
    <source>
        <dbReference type="ARBA" id="ARBA00001953"/>
    </source>
</evidence>
<dbReference type="GO" id="GO:0016874">
    <property type="term" value="F:ligase activity"/>
    <property type="evidence" value="ECO:0007669"/>
    <property type="project" value="UniProtKB-KW"/>
</dbReference>
<dbReference type="CDD" id="cd06850">
    <property type="entry name" value="biotinyl_domain"/>
    <property type="match status" value="1"/>
</dbReference>
<dbReference type="AlphaFoldDB" id="A0A1V8TJD4"/>
<feature type="region of interest" description="Disordered" evidence="7">
    <location>
        <begin position="479"/>
        <end position="499"/>
    </location>
</feature>
<name>A0A1V8TJD4_9PEZI</name>
<reference evidence="12" key="1">
    <citation type="submission" date="2017-03" db="EMBL/GenBank/DDBJ databases">
        <title>Genomes of endolithic fungi from Antarctica.</title>
        <authorList>
            <person name="Coleine C."/>
            <person name="Masonjones S."/>
            <person name="Stajich J.E."/>
        </authorList>
    </citation>
    <scope>NUCLEOTIDE SEQUENCE [LARGE SCALE GENOMIC DNA]</scope>
    <source>
        <strain evidence="12">CCFEE 5527</strain>
    </source>
</reference>
<keyword evidence="3 6" id="KW-0547">Nucleotide-binding</keyword>
<evidence type="ECO:0000259" key="10">
    <source>
        <dbReference type="PROSITE" id="PS50979"/>
    </source>
</evidence>
<dbReference type="FunFam" id="3.30.1490.20:FF:000003">
    <property type="entry name" value="acetyl-CoA carboxylase isoform X1"/>
    <property type="match status" value="1"/>
</dbReference>
<dbReference type="PANTHER" id="PTHR45007">
    <property type="entry name" value="CARBOXYLASE, PUTATIVE (AFU_ORTHOLOGUE AFUA_5G07570)-RELATED"/>
    <property type="match status" value="1"/>
</dbReference>
<keyword evidence="2" id="KW-0436">Ligase</keyword>
<dbReference type="Proteomes" id="UP000192596">
    <property type="component" value="Unassembled WGS sequence"/>
</dbReference>
<sequence>MDSAPRSSDIPVRRPIKKLLVANRGEIAKRITDSAREFSIETFALVTRDDTGHALGADHIIAVLSSRSYLDIAHLIDIVRQHSIDAVHPGYGFLSESPDFTRRMWEEAGAVVIGPGWATLERTGDKLAAKRLARECSVPTLPATEKPTGHLDDVRHFACQIGYPVMLKAVDAGGGKGIRLVRQESELESAAKRAMSESPSHEIFVEKAAIDGFRHIEVQIIGDGSGRVRHLWERECSVQRRYQKIVELAPSTIADRDFVGQIIDAAVRMAEHVKYLSLGTFEFLANPETGEFFFLEVNPRLQVEHTVTESIVSGDIVQAQLNIAQGATVDDAVARCFASDPETTPKLRSIQLRITAENVQSDWSLSIGRIDAFTLPSGNGIRVDTHLVPGQTTIVGSDFDSLLAKIIVTASTWTDAVRKCRRALDDTSVSGVKTNLDVLRAIVVHPDFEAGTCDTSWLERNAAALLASGLELTKALESKRMPRLTQSSSGSSSSLTGSSNAAVSLRKGDAWALKIGDPTTTAASQTHHFRLTKVIRNEFPALLRAEAEYSLPGSHAPLAITLEATHSTASSGSVMAESKHRQGNRDNPRHVTIPFPGKLVEFLVDEGDLVQPGQVVCVVQQMKMELEVRASAGGRVVWITEAEDGEDVAEGTLAAELEEVNEDAVQAEVKSKL</sequence>
<dbReference type="SUPFAM" id="SSF56059">
    <property type="entry name" value="Glutathione synthetase ATP-binding domain-like"/>
    <property type="match status" value="1"/>
</dbReference>
<dbReference type="OrthoDB" id="196847at2759"/>
<dbReference type="InterPro" id="IPR011761">
    <property type="entry name" value="ATP-grasp"/>
</dbReference>
<evidence type="ECO:0000313" key="12">
    <source>
        <dbReference type="Proteomes" id="UP000192596"/>
    </source>
</evidence>
<dbReference type="InterPro" id="IPR016185">
    <property type="entry name" value="PreATP-grasp_dom_sf"/>
</dbReference>
<dbReference type="InterPro" id="IPR005479">
    <property type="entry name" value="CPAse_ATP-bd"/>
</dbReference>
<evidence type="ECO:0000256" key="3">
    <source>
        <dbReference type="ARBA" id="ARBA00022741"/>
    </source>
</evidence>
<feature type="domain" description="ATP-grasp" evidence="9">
    <location>
        <begin position="130"/>
        <end position="325"/>
    </location>
</feature>
<proteinExistence type="predicted"/>
<evidence type="ECO:0000256" key="7">
    <source>
        <dbReference type="SAM" id="MobiDB-lite"/>
    </source>
</evidence>
<dbReference type="Gene3D" id="2.40.50.100">
    <property type="match status" value="1"/>
</dbReference>
<evidence type="ECO:0000313" key="11">
    <source>
        <dbReference type="EMBL" id="OQO11490.1"/>
    </source>
</evidence>
<keyword evidence="5" id="KW-0092">Biotin</keyword>
<dbReference type="Pfam" id="PF00364">
    <property type="entry name" value="Biotin_lipoyl"/>
    <property type="match status" value="1"/>
</dbReference>
<dbReference type="InterPro" id="IPR011054">
    <property type="entry name" value="Rudment_hybrid_motif"/>
</dbReference>
<feature type="domain" description="Lipoyl-binding" evidence="8">
    <location>
        <begin position="588"/>
        <end position="658"/>
    </location>
</feature>
<dbReference type="EMBL" id="NAJO01000006">
    <property type="protein sequence ID" value="OQO11490.1"/>
    <property type="molecule type" value="Genomic_DNA"/>
</dbReference>
<dbReference type="PANTHER" id="PTHR45007:SF1">
    <property type="entry name" value="CARBOXYLASE, PUTATIVE (AFU_ORTHOLOGUE AFUA_5G07570)-RELATED"/>
    <property type="match status" value="1"/>
</dbReference>
<dbReference type="SMART" id="SM00878">
    <property type="entry name" value="Biotin_carb_C"/>
    <property type="match status" value="1"/>
</dbReference>
<feature type="domain" description="Biotin carboxylation" evidence="10">
    <location>
        <begin position="15"/>
        <end position="463"/>
    </location>
</feature>
<evidence type="ECO:0000256" key="4">
    <source>
        <dbReference type="ARBA" id="ARBA00022840"/>
    </source>
</evidence>
<dbReference type="PROSITE" id="PS50968">
    <property type="entry name" value="BIOTINYL_LIPOYL"/>
    <property type="match status" value="1"/>
</dbReference>
<dbReference type="PROSITE" id="PS50979">
    <property type="entry name" value="BC"/>
    <property type="match status" value="1"/>
</dbReference>
<feature type="compositionally biased region" description="Low complexity" evidence="7">
    <location>
        <begin position="484"/>
        <end position="499"/>
    </location>
</feature>
<dbReference type="GO" id="GO:0005524">
    <property type="term" value="F:ATP binding"/>
    <property type="evidence" value="ECO:0007669"/>
    <property type="project" value="UniProtKB-UniRule"/>
</dbReference>
<dbReference type="Pfam" id="PF00289">
    <property type="entry name" value="Biotin_carb_N"/>
    <property type="match status" value="1"/>
</dbReference>
<dbReference type="PROSITE" id="PS50975">
    <property type="entry name" value="ATP_GRASP"/>
    <property type="match status" value="1"/>
</dbReference>
<dbReference type="InterPro" id="IPR011764">
    <property type="entry name" value="Biotin_carboxylation_dom"/>
</dbReference>
<dbReference type="Gene3D" id="3.30.470.20">
    <property type="entry name" value="ATP-grasp fold, B domain"/>
    <property type="match status" value="1"/>
</dbReference>
<evidence type="ECO:0000256" key="2">
    <source>
        <dbReference type="ARBA" id="ARBA00022598"/>
    </source>
</evidence>
<evidence type="ECO:0000259" key="9">
    <source>
        <dbReference type="PROSITE" id="PS50975"/>
    </source>
</evidence>
<accession>A0A1V8TJD4</accession>
<dbReference type="Pfam" id="PF02786">
    <property type="entry name" value="CPSase_L_D2"/>
    <property type="match status" value="1"/>
</dbReference>
<dbReference type="PROSITE" id="PS00867">
    <property type="entry name" value="CPSASE_2"/>
    <property type="match status" value="1"/>
</dbReference>
<evidence type="ECO:0000256" key="5">
    <source>
        <dbReference type="ARBA" id="ARBA00023267"/>
    </source>
</evidence>
<evidence type="ECO:0000259" key="8">
    <source>
        <dbReference type="PROSITE" id="PS50968"/>
    </source>
</evidence>
<dbReference type="SUPFAM" id="SSF52440">
    <property type="entry name" value="PreATP-grasp domain"/>
    <property type="match status" value="1"/>
</dbReference>
<dbReference type="SUPFAM" id="SSF51246">
    <property type="entry name" value="Rudiment single hybrid motif"/>
    <property type="match status" value="1"/>
</dbReference>
<dbReference type="InParanoid" id="A0A1V8TJD4"/>
<dbReference type="InterPro" id="IPR000089">
    <property type="entry name" value="Biotin_lipoyl"/>
</dbReference>
<dbReference type="Pfam" id="PF02785">
    <property type="entry name" value="Biotin_carb_C"/>
    <property type="match status" value="1"/>
</dbReference>
<dbReference type="GO" id="GO:0046872">
    <property type="term" value="F:metal ion binding"/>
    <property type="evidence" value="ECO:0007669"/>
    <property type="project" value="InterPro"/>
</dbReference>
<gene>
    <name evidence="11" type="ORF">B0A48_03217</name>
</gene>
<dbReference type="InterPro" id="IPR005482">
    <property type="entry name" value="Biotin_COase_C"/>
</dbReference>
<dbReference type="SUPFAM" id="SSF51230">
    <property type="entry name" value="Single hybrid motif"/>
    <property type="match status" value="1"/>
</dbReference>
<dbReference type="STRING" id="1507870.A0A1V8TJD4"/>
<comment type="cofactor">
    <cofactor evidence="1">
        <name>biotin</name>
        <dbReference type="ChEBI" id="CHEBI:57586"/>
    </cofactor>
</comment>
<dbReference type="InterPro" id="IPR011053">
    <property type="entry name" value="Single_hybrid_motif"/>
</dbReference>